<keyword evidence="4 6" id="KW-1133">Transmembrane helix</keyword>
<dbReference type="GO" id="GO:0016020">
    <property type="term" value="C:membrane"/>
    <property type="evidence" value="ECO:0007669"/>
    <property type="project" value="UniProtKB-SubCell"/>
</dbReference>
<evidence type="ECO:0000259" key="7">
    <source>
        <dbReference type="Pfam" id="PF00892"/>
    </source>
</evidence>
<keyword evidence="5 6" id="KW-0472">Membrane</keyword>
<comment type="subcellular location">
    <subcellularLocation>
        <location evidence="1 6">Membrane</location>
        <topology evidence="1 6">Multi-pass membrane protein</topology>
    </subcellularLocation>
</comment>
<dbReference type="InterPro" id="IPR000620">
    <property type="entry name" value="EamA_dom"/>
</dbReference>
<feature type="transmembrane region" description="Helical" evidence="6">
    <location>
        <begin position="75"/>
        <end position="95"/>
    </location>
</feature>
<gene>
    <name evidence="8" type="ORF">LITE_LOCUS47519</name>
</gene>
<comment type="caution">
    <text evidence="8">The sequence shown here is derived from an EMBL/GenBank/DDBJ whole genome shotgun (WGS) entry which is preliminary data.</text>
</comment>
<comment type="similarity">
    <text evidence="2 6">Belongs to the drug/metabolite transporter (DMT) superfamily. Plant drug/metabolite exporter (P-DME) (TC 2.A.7.4) family.</text>
</comment>
<feature type="transmembrane region" description="Helical" evidence="6">
    <location>
        <begin position="44"/>
        <end position="63"/>
    </location>
</feature>
<evidence type="ECO:0000256" key="6">
    <source>
        <dbReference type="RuleBase" id="RU363077"/>
    </source>
</evidence>
<evidence type="ECO:0000313" key="9">
    <source>
        <dbReference type="Proteomes" id="UP001154282"/>
    </source>
</evidence>
<dbReference type="InterPro" id="IPR030184">
    <property type="entry name" value="WAT1-related"/>
</dbReference>
<evidence type="ECO:0000313" key="8">
    <source>
        <dbReference type="EMBL" id="CAI0555218.1"/>
    </source>
</evidence>
<evidence type="ECO:0000256" key="5">
    <source>
        <dbReference type="ARBA" id="ARBA00023136"/>
    </source>
</evidence>
<reference evidence="8" key="1">
    <citation type="submission" date="2022-08" db="EMBL/GenBank/DDBJ databases">
        <authorList>
            <person name="Gutierrez-Valencia J."/>
        </authorList>
    </citation>
    <scope>NUCLEOTIDE SEQUENCE</scope>
</reference>
<comment type="caution">
    <text evidence="6">Lacks conserved residue(s) required for the propagation of feature annotation.</text>
</comment>
<protein>
    <recommendedName>
        <fullName evidence="6">WAT1-related protein</fullName>
    </recommendedName>
</protein>
<keyword evidence="9" id="KW-1185">Reference proteome</keyword>
<accession>A0AAV0RCC5</accession>
<evidence type="ECO:0000256" key="1">
    <source>
        <dbReference type="ARBA" id="ARBA00004141"/>
    </source>
</evidence>
<feature type="domain" description="EamA" evidence="7">
    <location>
        <begin position="6"/>
        <end position="94"/>
    </location>
</feature>
<feature type="non-terminal residue" evidence="8">
    <location>
        <position position="1"/>
    </location>
</feature>
<dbReference type="PANTHER" id="PTHR31218">
    <property type="entry name" value="WAT1-RELATED PROTEIN"/>
    <property type="match status" value="1"/>
</dbReference>
<name>A0AAV0RCC5_9ROSI</name>
<sequence length="101" mass="11399">ILLKSYTSKLLFTALQCFLSAIQSLVVAIAFERDPHEWRLGWNMRLLPVIYCGVVVNGLTYYLQVWFLEKKGPVFLAMSTPLALIFTMVISALLGDFINVG</sequence>
<feature type="non-terminal residue" evidence="8">
    <location>
        <position position="101"/>
    </location>
</feature>
<dbReference type="GO" id="GO:0022857">
    <property type="term" value="F:transmembrane transporter activity"/>
    <property type="evidence" value="ECO:0007669"/>
    <property type="project" value="InterPro"/>
</dbReference>
<dbReference type="Proteomes" id="UP001154282">
    <property type="component" value="Unassembled WGS sequence"/>
</dbReference>
<evidence type="ECO:0000256" key="2">
    <source>
        <dbReference type="ARBA" id="ARBA00007635"/>
    </source>
</evidence>
<dbReference type="AlphaFoldDB" id="A0AAV0RCC5"/>
<proteinExistence type="inferred from homology"/>
<organism evidence="8 9">
    <name type="scientific">Linum tenue</name>
    <dbReference type="NCBI Taxonomy" id="586396"/>
    <lineage>
        <taxon>Eukaryota</taxon>
        <taxon>Viridiplantae</taxon>
        <taxon>Streptophyta</taxon>
        <taxon>Embryophyta</taxon>
        <taxon>Tracheophyta</taxon>
        <taxon>Spermatophyta</taxon>
        <taxon>Magnoliopsida</taxon>
        <taxon>eudicotyledons</taxon>
        <taxon>Gunneridae</taxon>
        <taxon>Pentapetalae</taxon>
        <taxon>rosids</taxon>
        <taxon>fabids</taxon>
        <taxon>Malpighiales</taxon>
        <taxon>Linaceae</taxon>
        <taxon>Linum</taxon>
    </lineage>
</organism>
<dbReference type="EMBL" id="CAMGYJ010000010">
    <property type="protein sequence ID" value="CAI0555218.1"/>
    <property type="molecule type" value="Genomic_DNA"/>
</dbReference>
<dbReference type="Pfam" id="PF00892">
    <property type="entry name" value="EamA"/>
    <property type="match status" value="1"/>
</dbReference>
<evidence type="ECO:0000256" key="4">
    <source>
        <dbReference type="ARBA" id="ARBA00022989"/>
    </source>
</evidence>
<keyword evidence="3 6" id="KW-0812">Transmembrane</keyword>
<evidence type="ECO:0000256" key="3">
    <source>
        <dbReference type="ARBA" id="ARBA00022692"/>
    </source>
</evidence>